<dbReference type="InterPro" id="IPR049326">
    <property type="entry name" value="Rhodopsin_dom_fungi"/>
</dbReference>
<evidence type="ECO:0000259" key="8">
    <source>
        <dbReference type="Pfam" id="PF20684"/>
    </source>
</evidence>
<evidence type="ECO:0000256" key="3">
    <source>
        <dbReference type="ARBA" id="ARBA00022989"/>
    </source>
</evidence>
<feature type="region of interest" description="Disordered" evidence="6">
    <location>
        <begin position="362"/>
        <end position="423"/>
    </location>
</feature>
<evidence type="ECO:0000256" key="1">
    <source>
        <dbReference type="ARBA" id="ARBA00004141"/>
    </source>
</evidence>
<dbReference type="PANTHER" id="PTHR33048:SF47">
    <property type="entry name" value="INTEGRAL MEMBRANE PROTEIN-RELATED"/>
    <property type="match status" value="1"/>
</dbReference>
<evidence type="ECO:0000313" key="10">
    <source>
        <dbReference type="Proteomes" id="UP001303473"/>
    </source>
</evidence>
<dbReference type="Proteomes" id="UP001303473">
    <property type="component" value="Unassembled WGS sequence"/>
</dbReference>
<evidence type="ECO:0000256" key="6">
    <source>
        <dbReference type="SAM" id="MobiDB-lite"/>
    </source>
</evidence>
<comment type="similarity">
    <text evidence="5">Belongs to the SAT4 family.</text>
</comment>
<organism evidence="9 10">
    <name type="scientific">Diplogelasinospora grovesii</name>
    <dbReference type="NCBI Taxonomy" id="303347"/>
    <lineage>
        <taxon>Eukaryota</taxon>
        <taxon>Fungi</taxon>
        <taxon>Dikarya</taxon>
        <taxon>Ascomycota</taxon>
        <taxon>Pezizomycotina</taxon>
        <taxon>Sordariomycetes</taxon>
        <taxon>Sordariomycetidae</taxon>
        <taxon>Sordariales</taxon>
        <taxon>Diplogelasinosporaceae</taxon>
        <taxon>Diplogelasinospora</taxon>
    </lineage>
</organism>
<feature type="transmembrane region" description="Helical" evidence="7">
    <location>
        <begin position="139"/>
        <end position="168"/>
    </location>
</feature>
<gene>
    <name evidence="9" type="ORF">QBC46DRAFT_377642</name>
</gene>
<keyword evidence="4 7" id="KW-0472">Membrane</keyword>
<evidence type="ECO:0000256" key="2">
    <source>
        <dbReference type="ARBA" id="ARBA00022692"/>
    </source>
</evidence>
<comment type="caution">
    <text evidence="9">The sequence shown here is derived from an EMBL/GenBank/DDBJ whole genome shotgun (WGS) entry which is preliminary data.</text>
</comment>
<keyword evidence="3 7" id="KW-1133">Transmembrane helix</keyword>
<feature type="region of interest" description="Disordered" evidence="6">
    <location>
        <begin position="1"/>
        <end position="20"/>
    </location>
</feature>
<feature type="transmembrane region" description="Helical" evidence="7">
    <location>
        <begin position="258"/>
        <end position="276"/>
    </location>
</feature>
<feature type="transmembrane region" description="Helical" evidence="7">
    <location>
        <begin position="216"/>
        <end position="238"/>
    </location>
</feature>
<keyword evidence="2 7" id="KW-0812">Transmembrane</keyword>
<accession>A0AAN6NCQ8</accession>
<evidence type="ECO:0000256" key="4">
    <source>
        <dbReference type="ARBA" id="ARBA00023136"/>
    </source>
</evidence>
<proteinExistence type="inferred from homology"/>
<dbReference type="EMBL" id="MU853766">
    <property type="protein sequence ID" value="KAK3943360.1"/>
    <property type="molecule type" value="Genomic_DNA"/>
</dbReference>
<reference evidence="10" key="1">
    <citation type="journal article" date="2023" name="Mol. Phylogenet. Evol.">
        <title>Genome-scale phylogeny and comparative genomics of the fungal order Sordariales.</title>
        <authorList>
            <person name="Hensen N."/>
            <person name="Bonometti L."/>
            <person name="Westerberg I."/>
            <person name="Brannstrom I.O."/>
            <person name="Guillou S."/>
            <person name="Cros-Aarteil S."/>
            <person name="Calhoun S."/>
            <person name="Haridas S."/>
            <person name="Kuo A."/>
            <person name="Mondo S."/>
            <person name="Pangilinan J."/>
            <person name="Riley R."/>
            <person name="LaButti K."/>
            <person name="Andreopoulos B."/>
            <person name="Lipzen A."/>
            <person name="Chen C."/>
            <person name="Yan M."/>
            <person name="Daum C."/>
            <person name="Ng V."/>
            <person name="Clum A."/>
            <person name="Steindorff A."/>
            <person name="Ohm R.A."/>
            <person name="Martin F."/>
            <person name="Silar P."/>
            <person name="Natvig D.O."/>
            <person name="Lalanne C."/>
            <person name="Gautier V."/>
            <person name="Ament-Velasquez S.L."/>
            <person name="Kruys A."/>
            <person name="Hutchinson M.I."/>
            <person name="Powell A.J."/>
            <person name="Barry K."/>
            <person name="Miller A.N."/>
            <person name="Grigoriev I.V."/>
            <person name="Debuchy R."/>
            <person name="Gladieux P."/>
            <person name="Hiltunen Thoren M."/>
            <person name="Johannesson H."/>
        </authorList>
    </citation>
    <scope>NUCLEOTIDE SEQUENCE [LARGE SCALE GENOMIC DNA]</scope>
    <source>
        <strain evidence="10">CBS 340.73</strain>
    </source>
</reference>
<dbReference type="Pfam" id="PF20684">
    <property type="entry name" value="Fung_rhodopsin"/>
    <property type="match status" value="1"/>
</dbReference>
<feature type="compositionally biased region" description="Low complexity" evidence="6">
    <location>
        <begin position="1"/>
        <end position="13"/>
    </location>
</feature>
<comment type="subcellular location">
    <subcellularLocation>
        <location evidence="1">Membrane</location>
        <topology evidence="1">Multi-pass membrane protein</topology>
    </subcellularLocation>
</comment>
<dbReference type="GO" id="GO:0016020">
    <property type="term" value="C:membrane"/>
    <property type="evidence" value="ECO:0007669"/>
    <property type="project" value="UniProtKB-SubCell"/>
</dbReference>
<feature type="transmembrane region" description="Helical" evidence="7">
    <location>
        <begin position="183"/>
        <end position="204"/>
    </location>
</feature>
<feature type="domain" description="Rhodopsin" evidence="8">
    <location>
        <begin position="43"/>
        <end position="281"/>
    </location>
</feature>
<keyword evidence="10" id="KW-1185">Reference proteome</keyword>
<dbReference type="AlphaFoldDB" id="A0AAN6NCQ8"/>
<feature type="transmembrane region" description="Helical" evidence="7">
    <location>
        <begin position="103"/>
        <end position="127"/>
    </location>
</feature>
<evidence type="ECO:0000256" key="7">
    <source>
        <dbReference type="SAM" id="Phobius"/>
    </source>
</evidence>
<feature type="transmembrane region" description="Helical" evidence="7">
    <location>
        <begin position="26"/>
        <end position="46"/>
    </location>
</feature>
<protein>
    <recommendedName>
        <fullName evidence="8">Rhodopsin domain-containing protein</fullName>
    </recommendedName>
</protein>
<name>A0AAN6NCQ8_9PEZI</name>
<sequence>MNSTTSGGSSAGALEPPDHDDNSPRMIAAAFATWTIAFIFVVLRLWTRARIVRVLGAADWFICLSLIACLGFCVGLVEETRHGMGKHYLDINIPVDYVPMMEAWWFTLLCYTLTLALTKISICLLYLTIFTFEWARRACYLVLAIVVISNMWATIAVFTACIPLQAFWDRTVIATYCQSEASWWANTGLAVGTDLLIFLLPIPMVLPLKLPRRQKVVVVGIFAVGFFICLVSLIRLAYLIQEQTKPDPDFTYNPTLTYWTALEIHTAIVIACVMTLKPLITKFLPGLLDPRSRVCKSGEVSAASSDPPLTIGSRPSRNVLGLGGVEVAPRRGSWVEGHADADAGRGNGTANDIMLTDIEAQNRPSAPSPAHLTPATSQTVLGEWNERRPSRSLRSLSIYDAASERTEHLSPEVTARSWDRLPS</sequence>
<feature type="transmembrane region" description="Helical" evidence="7">
    <location>
        <begin position="58"/>
        <end position="77"/>
    </location>
</feature>
<evidence type="ECO:0000256" key="5">
    <source>
        <dbReference type="ARBA" id="ARBA00038359"/>
    </source>
</evidence>
<evidence type="ECO:0000313" key="9">
    <source>
        <dbReference type="EMBL" id="KAK3943360.1"/>
    </source>
</evidence>
<dbReference type="PANTHER" id="PTHR33048">
    <property type="entry name" value="PTH11-LIKE INTEGRAL MEMBRANE PROTEIN (AFU_ORTHOLOGUE AFUA_5G11245)"/>
    <property type="match status" value="1"/>
</dbReference>
<dbReference type="InterPro" id="IPR052337">
    <property type="entry name" value="SAT4-like"/>
</dbReference>